<dbReference type="RefSeq" id="WP_321551019.1">
    <property type="nucleotide sequence ID" value="NZ_JAXIVS010000019.1"/>
</dbReference>
<evidence type="ECO:0000313" key="4">
    <source>
        <dbReference type="Proteomes" id="UP001291309"/>
    </source>
</evidence>
<protein>
    <recommendedName>
        <fullName evidence="5">Lipoprotein</fullName>
    </recommendedName>
</protein>
<feature type="signal peptide" evidence="2">
    <location>
        <begin position="1"/>
        <end position="23"/>
    </location>
</feature>
<proteinExistence type="predicted"/>
<evidence type="ECO:0000256" key="2">
    <source>
        <dbReference type="SAM" id="SignalP"/>
    </source>
</evidence>
<evidence type="ECO:0000313" key="3">
    <source>
        <dbReference type="EMBL" id="MDY7232308.1"/>
    </source>
</evidence>
<gene>
    <name evidence="3" type="ORF">SYV04_38320</name>
</gene>
<organism evidence="3 4">
    <name type="scientific">Hyalangium rubrum</name>
    <dbReference type="NCBI Taxonomy" id="3103134"/>
    <lineage>
        <taxon>Bacteria</taxon>
        <taxon>Pseudomonadati</taxon>
        <taxon>Myxococcota</taxon>
        <taxon>Myxococcia</taxon>
        <taxon>Myxococcales</taxon>
        <taxon>Cystobacterineae</taxon>
        <taxon>Archangiaceae</taxon>
        <taxon>Hyalangium</taxon>
    </lineage>
</organism>
<evidence type="ECO:0000256" key="1">
    <source>
        <dbReference type="SAM" id="MobiDB-lite"/>
    </source>
</evidence>
<feature type="compositionally biased region" description="Basic residues" evidence="1">
    <location>
        <begin position="68"/>
        <end position="81"/>
    </location>
</feature>
<keyword evidence="2" id="KW-0732">Signal</keyword>
<accession>A0ABU5HFT0</accession>
<evidence type="ECO:0008006" key="5">
    <source>
        <dbReference type="Google" id="ProtNLM"/>
    </source>
</evidence>
<feature type="chain" id="PRO_5047495194" description="Lipoprotein" evidence="2">
    <location>
        <begin position="24"/>
        <end position="185"/>
    </location>
</feature>
<sequence>MALKTGIFSLALSALLLGSTAMAQDTQVNTQQNLTAAPEAQAFHGGHDQPSYYDGRDDHGRYDDRRDRHDRHDRHDRRDRRGRFEVHIHTGNCHHGPQPAPPQNEQGRYELRLTQQWVPGRYEQVWVPQDCRYRPRRAVTKCTGGYYDQRWVEGRYETVEQWVWVSAPWQRHSGSGWGAPASRWN</sequence>
<feature type="region of interest" description="Disordered" evidence="1">
    <location>
        <begin position="40"/>
        <end position="82"/>
    </location>
</feature>
<keyword evidence="4" id="KW-1185">Reference proteome</keyword>
<comment type="caution">
    <text evidence="3">The sequence shown here is derived from an EMBL/GenBank/DDBJ whole genome shotgun (WGS) entry which is preliminary data.</text>
</comment>
<feature type="compositionally biased region" description="Basic and acidic residues" evidence="1">
    <location>
        <begin position="54"/>
        <end position="67"/>
    </location>
</feature>
<dbReference type="EMBL" id="JAXIVS010000019">
    <property type="protein sequence ID" value="MDY7232308.1"/>
    <property type="molecule type" value="Genomic_DNA"/>
</dbReference>
<dbReference type="Proteomes" id="UP001291309">
    <property type="component" value="Unassembled WGS sequence"/>
</dbReference>
<reference evidence="3 4" key="1">
    <citation type="submission" date="2023-12" db="EMBL/GenBank/DDBJ databases">
        <title>the genome sequence of Hyalangium sp. s54d21.</title>
        <authorList>
            <person name="Zhang X."/>
        </authorList>
    </citation>
    <scope>NUCLEOTIDE SEQUENCE [LARGE SCALE GENOMIC DNA]</scope>
    <source>
        <strain evidence="4">s54d21</strain>
    </source>
</reference>
<name>A0ABU5HFT0_9BACT</name>